<dbReference type="PROSITE" id="PS50263">
    <property type="entry name" value="CN_HYDROLASE"/>
    <property type="match status" value="1"/>
</dbReference>
<dbReference type="PROSITE" id="PS01227">
    <property type="entry name" value="UPF0012"/>
    <property type="match status" value="1"/>
</dbReference>
<sequence>MNLHAAVIQYAPTTDKTANLELITQLVGKAADQGAELAVLPEYATFSKPGVDESFVASAEDLDGPMVTALCKLSVERDIALIAGVSEPDGRGRIFNTLIGIQGGEIQATYRKLHLYDAFGQQESQWVVPGAIQDPQILEVNGYKIGLQTCYDLRFPEVSRVLVDAGADVLALPAAWVPGPLKENHWTTLLRARAIENTVYVVAADQSAPTGVGHSCIIDPMGNMIAMIGDDVGIARAELTEERITSTRTTNPALAGRRFRVSPKE</sequence>
<dbReference type="Gene3D" id="3.60.110.10">
    <property type="entry name" value="Carbon-nitrogen hydrolase"/>
    <property type="match status" value="1"/>
</dbReference>
<dbReference type="InterPro" id="IPR001110">
    <property type="entry name" value="UPF0012_CS"/>
</dbReference>
<dbReference type="CDD" id="cd07581">
    <property type="entry name" value="nitrilase_3"/>
    <property type="match status" value="1"/>
</dbReference>
<evidence type="ECO:0000313" key="3">
    <source>
        <dbReference type="EMBL" id="TQL73945.1"/>
    </source>
</evidence>
<accession>A0A543AN18</accession>
<dbReference type="Proteomes" id="UP000319746">
    <property type="component" value="Unassembled WGS sequence"/>
</dbReference>
<dbReference type="EMBL" id="VFOU01000001">
    <property type="protein sequence ID" value="TQL73945.1"/>
    <property type="molecule type" value="Genomic_DNA"/>
</dbReference>
<comment type="caution">
    <text evidence="3">The sequence shown here is derived from an EMBL/GenBank/DDBJ whole genome shotgun (WGS) entry which is preliminary data.</text>
</comment>
<keyword evidence="4" id="KW-1185">Reference proteome</keyword>
<dbReference type="InterPro" id="IPR003010">
    <property type="entry name" value="C-N_Hydrolase"/>
</dbReference>
<gene>
    <name evidence="3" type="ORF">FB556_0394</name>
</gene>
<dbReference type="PANTHER" id="PTHR23088:SF27">
    <property type="entry name" value="DEAMINATED GLUTATHIONE AMIDASE"/>
    <property type="match status" value="1"/>
</dbReference>
<keyword evidence="3" id="KW-0378">Hydrolase</keyword>
<dbReference type="SUPFAM" id="SSF56317">
    <property type="entry name" value="Carbon-nitrogen hydrolase"/>
    <property type="match status" value="1"/>
</dbReference>
<evidence type="ECO:0000259" key="2">
    <source>
        <dbReference type="PROSITE" id="PS50263"/>
    </source>
</evidence>
<evidence type="ECO:0000256" key="1">
    <source>
        <dbReference type="ARBA" id="ARBA00010613"/>
    </source>
</evidence>
<evidence type="ECO:0000313" key="4">
    <source>
        <dbReference type="Proteomes" id="UP000319746"/>
    </source>
</evidence>
<proteinExistence type="inferred from homology"/>
<reference evidence="3 4" key="1">
    <citation type="submission" date="2019-06" db="EMBL/GenBank/DDBJ databases">
        <title>Sequencing the genomes of 1000 actinobacteria strains.</title>
        <authorList>
            <person name="Klenk H.-P."/>
        </authorList>
    </citation>
    <scope>NUCLEOTIDE SEQUENCE [LARGE SCALE GENOMIC DNA]</scope>
    <source>
        <strain evidence="3 4">DSM 24083</strain>
    </source>
</reference>
<dbReference type="AlphaFoldDB" id="A0A543AN18"/>
<dbReference type="RefSeq" id="WP_141864239.1">
    <property type="nucleotide sequence ID" value="NZ_BAABAN010000017.1"/>
</dbReference>
<dbReference type="Pfam" id="PF00795">
    <property type="entry name" value="CN_hydrolase"/>
    <property type="match status" value="1"/>
</dbReference>
<dbReference type="OrthoDB" id="9811121at2"/>
<dbReference type="InterPro" id="IPR036526">
    <property type="entry name" value="C-N_Hydrolase_sf"/>
</dbReference>
<organism evidence="3 4">
    <name type="scientific">Enteractinococcus coprophilus</name>
    <dbReference type="NCBI Taxonomy" id="1027633"/>
    <lineage>
        <taxon>Bacteria</taxon>
        <taxon>Bacillati</taxon>
        <taxon>Actinomycetota</taxon>
        <taxon>Actinomycetes</taxon>
        <taxon>Micrococcales</taxon>
        <taxon>Micrococcaceae</taxon>
    </lineage>
</organism>
<comment type="similarity">
    <text evidence="1">Belongs to the carbon-nitrogen hydrolase superfamily. NIT1/NIT2 family.</text>
</comment>
<feature type="domain" description="CN hydrolase" evidence="2">
    <location>
        <begin position="3"/>
        <end position="241"/>
    </location>
</feature>
<dbReference type="GO" id="GO:0016787">
    <property type="term" value="F:hydrolase activity"/>
    <property type="evidence" value="ECO:0007669"/>
    <property type="project" value="UniProtKB-KW"/>
</dbReference>
<dbReference type="PANTHER" id="PTHR23088">
    <property type="entry name" value="NITRILASE-RELATED"/>
    <property type="match status" value="1"/>
</dbReference>
<name>A0A543AN18_9MICC</name>
<protein>
    <submittedName>
        <fullName evidence="3">Putative amidohydrolase</fullName>
    </submittedName>
</protein>